<dbReference type="InterPro" id="IPR003538">
    <property type="entry name" value="TonB"/>
</dbReference>
<reference evidence="13 14" key="1">
    <citation type="journal article" date="2011" name="J. Bacteriol.">
        <title>Genome sequence of Methyloversatilis universalis FAM5T, a methylotrophic representative of the order Rhodocyclales.</title>
        <authorList>
            <person name="Kittichotirat W."/>
            <person name="Good N.M."/>
            <person name="Hall R."/>
            <person name="Bringel F."/>
            <person name="Lajus A."/>
            <person name="Medigue C."/>
            <person name="Smalley N.E."/>
            <person name="Beck D."/>
            <person name="Bumgarner R."/>
            <person name="Vuilleumier S."/>
            <person name="Kalyuzhnaya M.G."/>
        </authorList>
    </citation>
    <scope>NUCLEOTIDE SEQUENCE [LARGE SCALE GENOMIC DNA]</scope>
    <source>
        <strain evidence="14">ATCC BAA-1314 / JCM 13912 / FAM5</strain>
    </source>
</reference>
<dbReference type="GO" id="GO:0031992">
    <property type="term" value="F:energy transducer activity"/>
    <property type="evidence" value="ECO:0007669"/>
    <property type="project" value="InterPro"/>
</dbReference>
<keyword evidence="10" id="KW-0735">Signal-anchor</keyword>
<dbReference type="PRINTS" id="PR01374">
    <property type="entry name" value="TONBPROTEIN"/>
</dbReference>
<feature type="compositionally biased region" description="Low complexity" evidence="11">
    <location>
        <begin position="124"/>
        <end position="136"/>
    </location>
</feature>
<evidence type="ECO:0000256" key="6">
    <source>
        <dbReference type="ARBA" id="ARBA00022692"/>
    </source>
</evidence>
<comment type="function">
    <text evidence="10">Interacts with outer membrane receptor proteins that carry out high-affinity binding and energy dependent uptake into the periplasmic space of specific substrates. It could act to transduce energy from the cytoplasmic membrane to specific energy-requiring processes in the outer membrane, resulting in the release into the periplasm of ligands bound by these outer membrane proteins.</text>
</comment>
<keyword evidence="9 10" id="KW-0472">Membrane</keyword>
<dbReference type="GO" id="GO:0015031">
    <property type="term" value="P:protein transport"/>
    <property type="evidence" value="ECO:0007669"/>
    <property type="project" value="UniProtKB-UniRule"/>
</dbReference>
<dbReference type="PANTHER" id="PTHR33446">
    <property type="entry name" value="PROTEIN TONB-RELATED"/>
    <property type="match status" value="1"/>
</dbReference>
<dbReference type="InterPro" id="IPR051045">
    <property type="entry name" value="TonB-dependent_transducer"/>
</dbReference>
<feature type="domain" description="TonB C-terminal" evidence="12">
    <location>
        <begin position="173"/>
        <end position="267"/>
    </location>
</feature>
<dbReference type="EMBL" id="AFHG01000041">
    <property type="protein sequence ID" value="EGK72297.1"/>
    <property type="molecule type" value="Genomic_DNA"/>
</dbReference>
<evidence type="ECO:0000256" key="7">
    <source>
        <dbReference type="ARBA" id="ARBA00022927"/>
    </source>
</evidence>
<dbReference type="GO" id="GO:0030288">
    <property type="term" value="C:outer membrane-bounded periplasmic space"/>
    <property type="evidence" value="ECO:0007669"/>
    <property type="project" value="InterPro"/>
</dbReference>
<dbReference type="InterPro" id="IPR037682">
    <property type="entry name" value="TonB_C"/>
</dbReference>
<dbReference type="InterPro" id="IPR006260">
    <property type="entry name" value="TonB/TolA_C"/>
</dbReference>
<keyword evidence="4 10" id="KW-1003">Cell membrane</keyword>
<dbReference type="OrthoDB" id="9792439at2"/>
<sequence length="267" mass="27773">MSSAVLRPDAPEFVSPAPALGPAAARLVRRIAISGIPRTGLTLRGAALAGALLLHVLALLWIVHGPAPVDAPQIVMHAALIAPEPLPMTAPEPPKEQPRIEPEQPKPLKQPKPQRKETALPVLAAASDAPTAATVAPQPPAPPEPVAIDAAPARPAPPSAAPESAPAAAPVIPPRHDAAYLQNPTPPYPPMAKRQNQTGRVILRVMVSAEGLPTSVTVLTSSGYELLDQAALDVVRNRWKFVPAKRGDQAVAGQVDVPLSFRLGPGT</sequence>
<comment type="similarity">
    <text evidence="2 10">Belongs to the TonB family.</text>
</comment>
<dbReference type="Pfam" id="PF03544">
    <property type="entry name" value="TonB_C"/>
    <property type="match status" value="1"/>
</dbReference>
<evidence type="ECO:0000313" key="14">
    <source>
        <dbReference type="Proteomes" id="UP000005019"/>
    </source>
</evidence>
<organism evidence="13 14">
    <name type="scientific">Methyloversatilis universalis (strain ATCC BAA-1314 / DSM 25237 / JCM 13912 / CCUG 52030 / FAM5)</name>
    <dbReference type="NCBI Taxonomy" id="1000565"/>
    <lineage>
        <taxon>Bacteria</taxon>
        <taxon>Pseudomonadati</taxon>
        <taxon>Pseudomonadota</taxon>
        <taxon>Betaproteobacteria</taxon>
        <taxon>Nitrosomonadales</taxon>
        <taxon>Sterolibacteriaceae</taxon>
        <taxon>Methyloversatilis</taxon>
    </lineage>
</organism>
<dbReference type="Gene3D" id="3.30.1150.10">
    <property type="match status" value="1"/>
</dbReference>
<evidence type="ECO:0000256" key="4">
    <source>
        <dbReference type="ARBA" id="ARBA00022475"/>
    </source>
</evidence>
<keyword evidence="6 10" id="KW-0812">Transmembrane</keyword>
<comment type="subcellular location">
    <subcellularLocation>
        <location evidence="1 10">Cell inner membrane</location>
        <topology evidence="1 10">Single-pass membrane protein</topology>
        <orientation evidence="1 10">Periplasmic side</orientation>
    </subcellularLocation>
</comment>
<dbReference type="GO" id="GO:0055085">
    <property type="term" value="P:transmembrane transport"/>
    <property type="evidence" value="ECO:0007669"/>
    <property type="project" value="InterPro"/>
</dbReference>
<evidence type="ECO:0000256" key="2">
    <source>
        <dbReference type="ARBA" id="ARBA00006555"/>
    </source>
</evidence>
<dbReference type="GO" id="GO:0098797">
    <property type="term" value="C:plasma membrane protein complex"/>
    <property type="evidence" value="ECO:0007669"/>
    <property type="project" value="TreeGrafter"/>
</dbReference>
<keyword evidence="3 10" id="KW-0813">Transport</keyword>
<evidence type="ECO:0000256" key="10">
    <source>
        <dbReference type="RuleBase" id="RU362123"/>
    </source>
</evidence>
<dbReference type="AlphaFoldDB" id="F5RAS6"/>
<feature type="region of interest" description="Disordered" evidence="11">
    <location>
        <begin position="86"/>
        <end position="168"/>
    </location>
</feature>
<proteinExistence type="inferred from homology"/>
<name>F5RAS6_METUF</name>
<evidence type="ECO:0000256" key="5">
    <source>
        <dbReference type="ARBA" id="ARBA00022519"/>
    </source>
</evidence>
<dbReference type="Proteomes" id="UP000005019">
    <property type="component" value="Unassembled WGS sequence"/>
</dbReference>
<keyword evidence="8 10" id="KW-1133">Transmembrane helix</keyword>
<keyword evidence="7 10" id="KW-0653">Protein transport</keyword>
<keyword evidence="5 10" id="KW-0997">Cell inner membrane</keyword>
<evidence type="ECO:0000259" key="12">
    <source>
        <dbReference type="PROSITE" id="PS52015"/>
    </source>
</evidence>
<accession>F5RAS6</accession>
<dbReference type="RefSeq" id="WP_008060196.1">
    <property type="nucleotide sequence ID" value="NZ_AFHG01000041.1"/>
</dbReference>
<dbReference type="PANTHER" id="PTHR33446:SF2">
    <property type="entry name" value="PROTEIN TONB"/>
    <property type="match status" value="1"/>
</dbReference>
<evidence type="ECO:0000256" key="1">
    <source>
        <dbReference type="ARBA" id="ARBA00004383"/>
    </source>
</evidence>
<dbReference type="SUPFAM" id="SSF74653">
    <property type="entry name" value="TolA/TonB C-terminal domain"/>
    <property type="match status" value="1"/>
</dbReference>
<dbReference type="PROSITE" id="PS52015">
    <property type="entry name" value="TONB_CTD"/>
    <property type="match status" value="1"/>
</dbReference>
<gene>
    <name evidence="13" type="ORF">METUNv1_01413</name>
</gene>
<dbReference type="NCBIfam" id="TIGR01352">
    <property type="entry name" value="tonB_Cterm"/>
    <property type="match status" value="1"/>
</dbReference>
<comment type="caution">
    <text evidence="13">The sequence shown here is derived from an EMBL/GenBank/DDBJ whole genome shotgun (WGS) entry which is preliminary data.</text>
</comment>
<evidence type="ECO:0000313" key="13">
    <source>
        <dbReference type="EMBL" id="EGK72297.1"/>
    </source>
</evidence>
<feature type="compositionally biased region" description="Basic and acidic residues" evidence="11">
    <location>
        <begin position="93"/>
        <end position="106"/>
    </location>
</feature>
<evidence type="ECO:0000256" key="11">
    <source>
        <dbReference type="SAM" id="MobiDB-lite"/>
    </source>
</evidence>
<evidence type="ECO:0000256" key="8">
    <source>
        <dbReference type="ARBA" id="ARBA00022989"/>
    </source>
</evidence>
<dbReference type="GO" id="GO:0015891">
    <property type="term" value="P:siderophore transport"/>
    <property type="evidence" value="ECO:0007669"/>
    <property type="project" value="InterPro"/>
</dbReference>
<dbReference type="STRING" id="1000565.METUNv1_01413"/>
<feature type="transmembrane region" description="Helical" evidence="10">
    <location>
        <begin position="41"/>
        <end position="63"/>
    </location>
</feature>
<evidence type="ECO:0000256" key="9">
    <source>
        <dbReference type="ARBA" id="ARBA00023136"/>
    </source>
</evidence>
<dbReference type="eggNOG" id="COG0810">
    <property type="taxonomic scope" value="Bacteria"/>
</dbReference>
<evidence type="ECO:0000256" key="3">
    <source>
        <dbReference type="ARBA" id="ARBA00022448"/>
    </source>
</evidence>
<keyword evidence="14" id="KW-1185">Reference proteome</keyword>
<protein>
    <recommendedName>
        <fullName evidence="10">Protein TonB</fullName>
    </recommendedName>
</protein>